<comment type="caution">
    <text evidence="2">The sequence shown here is derived from an EMBL/GenBank/DDBJ whole genome shotgun (WGS) entry which is preliminary data.</text>
</comment>
<dbReference type="Pfam" id="PF00078">
    <property type="entry name" value="RVT_1"/>
    <property type="match status" value="1"/>
</dbReference>
<dbReference type="InterPro" id="IPR043502">
    <property type="entry name" value="DNA/RNA_pol_sf"/>
</dbReference>
<accession>A0A8S4RIA7</accession>
<dbReference type="PANTHER" id="PTHR47027:SF8">
    <property type="entry name" value="RIBONUCLEASE H"/>
    <property type="match status" value="1"/>
</dbReference>
<dbReference type="Pfam" id="PF03372">
    <property type="entry name" value="Exo_endo_phos"/>
    <property type="match status" value="1"/>
</dbReference>
<gene>
    <name evidence="2" type="primary">jg13268</name>
    <name evidence="2" type="ORF">PAEG_LOCUS13071</name>
</gene>
<dbReference type="InterPro" id="IPR005135">
    <property type="entry name" value="Endo/exonuclease/phosphatase"/>
</dbReference>
<dbReference type="AlphaFoldDB" id="A0A8S4RIA7"/>
<evidence type="ECO:0000313" key="3">
    <source>
        <dbReference type="Proteomes" id="UP000838756"/>
    </source>
</evidence>
<evidence type="ECO:0000313" key="2">
    <source>
        <dbReference type="EMBL" id="CAH2235409.1"/>
    </source>
</evidence>
<dbReference type="PANTHER" id="PTHR47027">
    <property type="entry name" value="REVERSE TRANSCRIPTASE DOMAIN-CONTAINING PROTEIN"/>
    <property type="match status" value="1"/>
</dbReference>
<dbReference type="SUPFAM" id="SSF56219">
    <property type="entry name" value="DNase I-like"/>
    <property type="match status" value="1"/>
</dbReference>
<dbReference type="GO" id="GO:0071897">
    <property type="term" value="P:DNA biosynthetic process"/>
    <property type="evidence" value="ECO:0007669"/>
    <property type="project" value="UniProtKB-ARBA"/>
</dbReference>
<reference evidence="2" key="1">
    <citation type="submission" date="2022-03" db="EMBL/GenBank/DDBJ databases">
        <authorList>
            <person name="Lindestad O."/>
        </authorList>
    </citation>
    <scope>NUCLEOTIDE SEQUENCE</scope>
</reference>
<dbReference type="CDD" id="cd01650">
    <property type="entry name" value="RT_nLTR_like"/>
    <property type="match status" value="1"/>
</dbReference>
<dbReference type="OrthoDB" id="414666at2759"/>
<dbReference type="InterPro" id="IPR036691">
    <property type="entry name" value="Endo/exonu/phosph_ase_sf"/>
</dbReference>
<sequence>MTPKTSGAEGKGKPLHYSPKKVIMKKGINKITKWPCDPLSNRRHTVSGADGEKLVTGHAGVGTQAPDGKIITGIPAKMRHTQKIGTWNVRGLLQAGKLKILENELSRCNINICGISETHWKDSDHFLTETNVVYFSGNHDNSRNGVAMIVPKSSRHCVLGYEPVSDRVMSIKLKASPVNLNIIQVYAQTSAACNEDTESFYSDLETTISKIPQREFLVVMGDFNSKIGSDSHLLSSCVGKYGLGQRNERGERLVQFAADNNLVISNSFFQNHPRRLYTWISPDGNYRNQIDYVLVRSRWKTCIRNTHTLPGADCGSDHQLLMAKIQLRLRAARKLDQQRRIEVKDNVQFMAALKQNWDKWVVDSNTECPDKLWHSAKNLLSYAVKQSTPPVSARKRQHWMSDNTLALVEERREMKTVGTDVRTLNEKSAQIQAACRRDLNTQLQNICAEVEAHAHKHESRDLHQKIRSITRSLSTKTWAIEDTDGQVVTEIADISETWRKYCQSLFEDPDSQCFASLEPLDKEKEPNILRDEIRAAITHLKDRKATGSDSIPIETKASGKYGVRIFYALCNKVWQSGKWPQEWAHTVFVPLHKKGSTKVCSNYRLIALIPHASKILLHVLNERLKSYLSKEIAREQAGFVKGKGTREQILIVRQIIEKSREYNKAIYICFVDFSKAFDSVKWPKLWKTLLEMGTPKHLVHLLRCLYEDGTASVKADGTLSNPFHPSAGVRQGCIISPLLFNIYTEIIMRRTLETWKDGIKMEDVSLEFGLKINRSKTKVMIVDRMNNNLPEVSKIANCEVVQSYVYLGALVSNNGGCIDEIKRRMAISRSAMDKLQKIWRNRNITKATKIRLVKALVFPIFLYASETWTLRESEKKKIDVLEMWCWRRIRDNDSIGRLVVQGRIEGTRSRGRSPMRWADQIKAAVAVPLHECARKAAAREEWRRIVKRATTLK</sequence>
<dbReference type="Proteomes" id="UP000838756">
    <property type="component" value="Unassembled WGS sequence"/>
</dbReference>
<protein>
    <submittedName>
        <fullName evidence="2">Jg13268 protein</fullName>
    </submittedName>
</protein>
<dbReference type="SUPFAM" id="SSF56672">
    <property type="entry name" value="DNA/RNA polymerases"/>
    <property type="match status" value="1"/>
</dbReference>
<dbReference type="CDD" id="cd09076">
    <property type="entry name" value="L1-EN"/>
    <property type="match status" value="1"/>
</dbReference>
<evidence type="ECO:0000259" key="1">
    <source>
        <dbReference type="PROSITE" id="PS50878"/>
    </source>
</evidence>
<organism evidence="2 3">
    <name type="scientific">Pararge aegeria aegeria</name>
    <dbReference type="NCBI Taxonomy" id="348720"/>
    <lineage>
        <taxon>Eukaryota</taxon>
        <taxon>Metazoa</taxon>
        <taxon>Ecdysozoa</taxon>
        <taxon>Arthropoda</taxon>
        <taxon>Hexapoda</taxon>
        <taxon>Insecta</taxon>
        <taxon>Pterygota</taxon>
        <taxon>Neoptera</taxon>
        <taxon>Endopterygota</taxon>
        <taxon>Lepidoptera</taxon>
        <taxon>Glossata</taxon>
        <taxon>Ditrysia</taxon>
        <taxon>Papilionoidea</taxon>
        <taxon>Nymphalidae</taxon>
        <taxon>Satyrinae</taxon>
        <taxon>Satyrini</taxon>
        <taxon>Parargina</taxon>
        <taxon>Pararge</taxon>
    </lineage>
</organism>
<proteinExistence type="predicted"/>
<dbReference type="InterPro" id="IPR000477">
    <property type="entry name" value="RT_dom"/>
</dbReference>
<keyword evidence="3" id="KW-1185">Reference proteome</keyword>
<name>A0A8S4RIA7_9NEOP</name>
<dbReference type="PROSITE" id="PS50878">
    <property type="entry name" value="RT_POL"/>
    <property type="match status" value="1"/>
</dbReference>
<dbReference type="Gene3D" id="3.60.10.10">
    <property type="entry name" value="Endonuclease/exonuclease/phosphatase"/>
    <property type="match status" value="1"/>
</dbReference>
<dbReference type="GO" id="GO:0003824">
    <property type="term" value="F:catalytic activity"/>
    <property type="evidence" value="ECO:0007669"/>
    <property type="project" value="InterPro"/>
</dbReference>
<dbReference type="EMBL" id="CAKXAJ010025124">
    <property type="protein sequence ID" value="CAH2235409.1"/>
    <property type="molecule type" value="Genomic_DNA"/>
</dbReference>
<feature type="domain" description="Reverse transcriptase" evidence="1">
    <location>
        <begin position="572"/>
        <end position="844"/>
    </location>
</feature>